<evidence type="ECO:0000256" key="4">
    <source>
        <dbReference type="PROSITE-ProRule" id="PRU00236"/>
    </source>
</evidence>
<dbReference type="GO" id="GO:0009299">
    <property type="term" value="P:mRNA transcription"/>
    <property type="evidence" value="ECO:0007669"/>
    <property type="project" value="EnsemblFungi"/>
</dbReference>
<evidence type="ECO:0000256" key="3">
    <source>
        <dbReference type="ARBA" id="ARBA00023027"/>
    </source>
</evidence>
<evidence type="ECO:0000256" key="2">
    <source>
        <dbReference type="ARBA" id="ARBA00022679"/>
    </source>
</evidence>
<keyword evidence="4" id="KW-0862">Zinc</keyword>
<gene>
    <name evidence="8" type="ORF">BOH78_0962</name>
    <name evidence="7" type="ORF">JL09_g2081</name>
</gene>
<dbReference type="GO" id="GO:0000122">
    <property type="term" value="P:negative regulation of transcription by RNA polymerase II"/>
    <property type="evidence" value="ECO:0007669"/>
    <property type="project" value="EnsemblFungi"/>
</dbReference>
<dbReference type="PANTHER" id="PTHR11085">
    <property type="entry name" value="NAD-DEPENDENT PROTEIN DEACYLASE SIRTUIN-5, MITOCHONDRIAL-RELATED"/>
    <property type="match status" value="1"/>
</dbReference>
<evidence type="ECO:0000256" key="5">
    <source>
        <dbReference type="SAM" id="MobiDB-lite"/>
    </source>
</evidence>
<dbReference type="GO" id="GO:1990414">
    <property type="term" value="P:replication-born double-strand break repair via sister chromatid exchange"/>
    <property type="evidence" value="ECO:0007669"/>
    <property type="project" value="EnsemblFungi"/>
</dbReference>
<dbReference type="GO" id="GO:0070403">
    <property type="term" value="F:NAD+ binding"/>
    <property type="evidence" value="ECO:0007669"/>
    <property type="project" value="InterPro"/>
</dbReference>
<dbReference type="InterPro" id="IPR026590">
    <property type="entry name" value="Ssirtuin_cat_dom"/>
</dbReference>
<evidence type="ECO:0000313" key="10">
    <source>
        <dbReference type="Proteomes" id="UP000189274"/>
    </source>
</evidence>
<evidence type="ECO:0000313" key="7">
    <source>
        <dbReference type="EMBL" id="KGK38774.1"/>
    </source>
</evidence>
<dbReference type="GO" id="GO:0140861">
    <property type="term" value="P:DNA repair-dependent chromatin remodeling"/>
    <property type="evidence" value="ECO:0007669"/>
    <property type="project" value="EnsemblFungi"/>
</dbReference>
<keyword evidence="3" id="KW-0520">NAD</keyword>
<dbReference type="GO" id="GO:0033553">
    <property type="term" value="C:rDNA heterochromatin"/>
    <property type="evidence" value="ECO:0007669"/>
    <property type="project" value="EnsemblFungi"/>
</dbReference>
<dbReference type="HOGENOM" id="CLU_021544_1_2_1"/>
<dbReference type="Proteomes" id="UP000029867">
    <property type="component" value="Unassembled WGS sequence"/>
</dbReference>
<keyword evidence="4" id="KW-0479">Metal-binding</keyword>
<reference evidence="8" key="4">
    <citation type="submission" date="2017-01" db="EMBL/GenBank/DDBJ databases">
        <authorList>
            <person name="Mah S.A."/>
            <person name="Swanson W.J."/>
            <person name="Moy G.W."/>
            <person name="Vacquier V.D."/>
        </authorList>
    </citation>
    <scope>NUCLEOTIDE SEQUENCE [LARGE SCALE GENOMIC DNA]</scope>
    <source>
        <strain evidence="8">129</strain>
    </source>
</reference>
<dbReference type="Proteomes" id="UP000189274">
    <property type="component" value="Unassembled WGS sequence"/>
</dbReference>
<dbReference type="VEuPathDB" id="FungiDB:C5L36_0A04980"/>
<keyword evidence="2" id="KW-0808">Transferase</keyword>
<sequence>MKCASKRSFTEDQKITKKIKRDVLPRVEVKSETDSVEYIKVESESDEEIKTEEPFPLQPANELLLTLERILSFYKLNNELPHHNVVRKPKLKVRPPQNTVLNIMDLDFSVPLEDQIEMEDLYFLHYALTYSKKTVFITGAGISVNSGIPDFRSANGLFQGLATKTTGSGRNLFDYNLFRDPDSITMFEGMIEKLYNLSRVAEPSPFHKMINDVSKQGRLLRLYTQNIDCLDTQLPDLGTKIPLSFNKQETPKTIQLHGSISLLNCSKCNYISELSKEYFNQGRLIRSCPSCEEMNTVRMIAGKRTQNVGILRPRIVLYNEFHPDGEVIGTITEKDLKSKPDCLIVSGTTLKIPGVRRLVKEMSRAVHSNKGYVIWMNIDEPPQNILDYVDYFDLVIIGDCQVIPGLVKLYDYTKNLQESKKGRSNVSNTSKSKKVVVKTEKANSL</sequence>
<proteinExistence type="inferred from homology"/>
<dbReference type="GO" id="GO:0005739">
    <property type="term" value="C:mitochondrion"/>
    <property type="evidence" value="ECO:0007669"/>
    <property type="project" value="EnsemblFungi"/>
</dbReference>
<dbReference type="PROSITE" id="PS50305">
    <property type="entry name" value="SIRTUIN"/>
    <property type="match status" value="1"/>
</dbReference>
<evidence type="ECO:0000256" key="1">
    <source>
        <dbReference type="ARBA" id="ARBA00006924"/>
    </source>
</evidence>
<organism evidence="7 9">
    <name type="scientific">Pichia kudriavzevii</name>
    <name type="common">Yeast</name>
    <name type="synonym">Issatchenkia orientalis</name>
    <dbReference type="NCBI Taxonomy" id="4909"/>
    <lineage>
        <taxon>Eukaryota</taxon>
        <taxon>Fungi</taxon>
        <taxon>Dikarya</taxon>
        <taxon>Ascomycota</taxon>
        <taxon>Saccharomycotina</taxon>
        <taxon>Pichiomycetes</taxon>
        <taxon>Pichiales</taxon>
        <taxon>Pichiaceae</taxon>
        <taxon>Pichia</taxon>
    </lineage>
</organism>
<protein>
    <submittedName>
        <fullName evidence="8">NAD-dependent histone deacetylase HST4</fullName>
    </submittedName>
</protein>
<dbReference type="GO" id="GO:0005721">
    <property type="term" value="C:pericentric heterochromatin"/>
    <property type="evidence" value="ECO:0007669"/>
    <property type="project" value="EnsemblFungi"/>
</dbReference>
<dbReference type="GO" id="GO:0099115">
    <property type="term" value="C:chromosome, subtelomeric region"/>
    <property type="evidence" value="ECO:0007669"/>
    <property type="project" value="EnsemblFungi"/>
</dbReference>
<comment type="caution">
    <text evidence="7">The sequence shown here is derived from an EMBL/GenBank/DDBJ whole genome shotgun (WGS) entry which is preliminary data.</text>
</comment>
<dbReference type="EMBL" id="JQFK01000016">
    <property type="protein sequence ID" value="KGK38774.1"/>
    <property type="molecule type" value="Genomic_DNA"/>
</dbReference>
<dbReference type="GO" id="GO:0031509">
    <property type="term" value="P:subtelomeric heterochromatin formation"/>
    <property type="evidence" value="ECO:0007669"/>
    <property type="project" value="EnsemblFungi"/>
</dbReference>
<reference evidence="7" key="2">
    <citation type="submission" date="2014-08" db="EMBL/GenBank/DDBJ databases">
        <title>Exploiting Issatchenkia orientalis SD108 for Succinic Acid Production.</title>
        <authorList>
            <person name="Xiao H."/>
            <person name="Shao Z."/>
            <person name="Jiang Y."/>
            <person name="Dole S."/>
            <person name="Zhao H."/>
        </authorList>
    </citation>
    <scope>NUCLEOTIDE SEQUENCE [LARGE SCALE GENOMIC DNA]</scope>
    <source>
        <strain evidence="7">SD108</strain>
    </source>
</reference>
<feature type="binding site" evidence="4">
    <location>
        <position position="268"/>
    </location>
    <ligand>
        <name>Zn(2+)</name>
        <dbReference type="ChEBI" id="CHEBI:29105"/>
    </ligand>
</feature>
<dbReference type="eggNOG" id="KOG2684">
    <property type="taxonomic scope" value="Eukaryota"/>
</dbReference>
<dbReference type="SUPFAM" id="SSF52467">
    <property type="entry name" value="DHS-like NAD/FAD-binding domain"/>
    <property type="match status" value="1"/>
</dbReference>
<dbReference type="GO" id="GO:0006282">
    <property type="term" value="P:regulation of DNA repair"/>
    <property type="evidence" value="ECO:0007669"/>
    <property type="project" value="TreeGrafter"/>
</dbReference>
<reference evidence="10" key="3">
    <citation type="journal article" date="2017" name="Genome Announc.">
        <title>Genome sequences of Cyberlindnera fabianii 65, Pichia kudriavzevii 129, and Saccharomyces cerevisiae 131 isolated from fermented masau fruits in Zimbabwe.</title>
        <authorList>
            <person name="van Rijswijck I.M.H."/>
            <person name="Derks M.F.L."/>
            <person name="Abee T."/>
            <person name="de Ridder D."/>
            <person name="Smid E.J."/>
        </authorList>
    </citation>
    <scope>NUCLEOTIDE SEQUENCE [LARGE SCALE GENOMIC DNA]</scope>
    <source>
        <strain evidence="10">129</strain>
    </source>
</reference>
<feature type="active site" description="Proton acceptor" evidence="4">
    <location>
        <position position="257"/>
    </location>
</feature>
<name>A0A099P3A2_PICKU</name>
<feature type="binding site" evidence="4">
    <location>
        <position position="291"/>
    </location>
    <ligand>
        <name>Zn(2+)</name>
        <dbReference type="ChEBI" id="CHEBI:29105"/>
    </ligand>
</feature>
<dbReference type="AlphaFoldDB" id="A0A099P3A2"/>
<dbReference type="GO" id="GO:0046872">
    <property type="term" value="F:metal ion binding"/>
    <property type="evidence" value="ECO:0007669"/>
    <property type="project" value="UniProtKB-KW"/>
</dbReference>
<evidence type="ECO:0000313" key="9">
    <source>
        <dbReference type="Proteomes" id="UP000029867"/>
    </source>
</evidence>
<dbReference type="GO" id="GO:0031508">
    <property type="term" value="P:pericentric heterochromatin formation"/>
    <property type="evidence" value="ECO:0007669"/>
    <property type="project" value="EnsemblFungi"/>
</dbReference>
<feature type="domain" description="Deacetylase sirtuin-type" evidence="6">
    <location>
        <begin position="111"/>
        <end position="419"/>
    </location>
</feature>
<comment type="similarity">
    <text evidence="1">Belongs to the sirtuin family. Class I subfamily.</text>
</comment>
<evidence type="ECO:0000313" key="8">
    <source>
        <dbReference type="EMBL" id="ONH76874.1"/>
    </source>
</evidence>
<dbReference type="GO" id="GO:0140765">
    <property type="term" value="F:histone H3K56 deacetylase activity, NAD-dependent"/>
    <property type="evidence" value="ECO:0007669"/>
    <property type="project" value="EnsemblFungi"/>
</dbReference>
<reference evidence="9" key="1">
    <citation type="journal article" date="2014" name="Microb. Cell Fact.">
        <title>Exploiting Issatchenkia orientalis SD108 for succinic acid production.</title>
        <authorList>
            <person name="Xiao H."/>
            <person name="Shao Z."/>
            <person name="Jiang Y."/>
            <person name="Dole S."/>
            <person name="Zhao H."/>
        </authorList>
    </citation>
    <scope>NUCLEOTIDE SEQUENCE [LARGE SCALE GENOMIC DNA]</scope>
    <source>
        <strain evidence="9">SD108</strain>
    </source>
</reference>
<dbReference type="GO" id="GO:0031934">
    <property type="term" value="C:mating-type region heterochromatin"/>
    <property type="evidence" value="ECO:0007669"/>
    <property type="project" value="EnsemblFungi"/>
</dbReference>
<dbReference type="InterPro" id="IPR050134">
    <property type="entry name" value="NAD-dep_sirtuin_deacylases"/>
</dbReference>
<feature type="binding site" evidence="4">
    <location>
        <position position="288"/>
    </location>
    <ligand>
        <name>Zn(2+)</name>
        <dbReference type="ChEBI" id="CHEBI:29105"/>
    </ligand>
</feature>
<dbReference type="InterPro" id="IPR029035">
    <property type="entry name" value="DHS-like_NAD/FAD-binding_dom"/>
</dbReference>
<dbReference type="Pfam" id="PF02146">
    <property type="entry name" value="SIR2"/>
    <property type="match status" value="1"/>
</dbReference>
<accession>A0A099P3A2</accession>
<dbReference type="Gene3D" id="3.30.1600.10">
    <property type="entry name" value="SIR2/SIRT2 'Small Domain"/>
    <property type="match status" value="1"/>
</dbReference>
<dbReference type="Gene3D" id="3.40.50.1220">
    <property type="entry name" value="TPP-binding domain"/>
    <property type="match status" value="1"/>
</dbReference>
<dbReference type="InterPro" id="IPR003000">
    <property type="entry name" value="Sirtuin"/>
</dbReference>
<dbReference type="EMBL" id="MQVM01000003">
    <property type="protein sequence ID" value="ONH76874.1"/>
    <property type="molecule type" value="Genomic_DNA"/>
</dbReference>
<dbReference type="PANTHER" id="PTHR11085:SF15">
    <property type="entry name" value="NAD-DEPENDENT HISTONE DEACETYLASE HST4"/>
    <property type="match status" value="1"/>
</dbReference>
<dbReference type="InterPro" id="IPR026591">
    <property type="entry name" value="Sirtuin_cat_small_dom_sf"/>
</dbReference>
<feature type="binding site" evidence="4">
    <location>
        <position position="265"/>
    </location>
    <ligand>
        <name>Zn(2+)</name>
        <dbReference type="ChEBI" id="CHEBI:29105"/>
    </ligand>
</feature>
<dbReference type="GO" id="GO:0046459">
    <property type="term" value="P:short-chain fatty acid metabolic process"/>
    <property type="evidence" value="ECO:0007669"/>
    <property type="project" value="EnsemblFungi"/>
</dbReference>
<dbReference type="GO" id="GO:0005730">
    <property type="term" value="C:nucleolus"/>
    <property type="evidence" value="ECO:0007669"/>
    <property type="project" value="EnsemblFungi"/>
</dbReference>
<evidence type="ECO:0000259" key="6">
    <source>
        <dbReference type="PROSITE" id="PS50305"/>
    </source>
</evidence>
<feature type="region of interest" description="Disordered" evidence="5">
    <location>
        <begin position="420"/>
        <end position="445"/>
    </location>
</feature>